<proteinExistence type="predicted"/>
<dbReference type="EMBL" id="REFW01000001">
    <property type="protein sequence ID" value="RMB61585.1"/>
    <property type="molecule type" value="Genomic_DNA"/>
</dbReference>
<comment type="caution">
    <text evidence="2">The sequence shown here is derived from an EMBL/GenBank/DDBJ whole genome shotgun (WGS) entry which is preliminary data.</text>
</comment>
<accession>A0A3M0G9G3</accession>
<dbReference type="Proteomes" id="UP000275256">
    <property type="component" value="Unassembled WGS sequence"/>
</dbReference>
<keyword evidence="3" id="KW-1185">Reference proteome</keyword>
<feature type="domain" description="TY-Chap N-terminal" evidence="1">
    <location>
        <begin position="6"/>
        <end position="113"/>
    </location>
</feature>
<name>A0A3M0G9G3_9ACTN</name>
<protein>
    <recommendedName>
        <fullName evidence="1">TY-Chap N-terminal domain-containing protein</fullName>
    </recommendedName>
</protein>
<evidence type="ECO:0000313" key="2">
    <source>
        <dbReference type="EMBL" id="RMB61585.1"/>
    </source>
</evidence>
<evidence type="ECO:0000259" key="1">
    <source>
        <dbReference type="Pfam" id="PF22552"/>
    </source>
</evidence>
<dbReference type="InterPro" id="IPR054344">
    <property type="entry name" value="TY-Chap_N"/>
</dbReference>
<dbReference type="Pfam" id="PF22552">
    <property type="entry name" value="TY-Chap3"/>
    <property type="match status" value="1"/>
</dbReference>
<sequence length="155" mass="17517">MLDMADWKQLEPAITEVLGKLPDNAYLAIRSNACLMQFAALEGGAGRVLRAEVCRDSPEDEPRLRDRGWELVDTWSGLWRRDIPAGSDRDAQQALVRESINALRLSFGVQQPEGFTYLSWQESPPKVGWQFWKSGEDKDLQWADLGLPKGKDKAD</sequence>
<gene>
    <name evidence="2" type="ORF">EAX62_02830</name>
</gene>
<evidence type="ECO:0000313" key="3">
    <source>
        <dbReference type="Proteomes" id="UP000275256"/>
    </source>
</evidence>
<reference evidence="2 3" key="1">
    <citation type="submission" date="2018-10" db="EMBL/GenBank/DDBJ databases">
        <title>Tessaracoccus antarcticuss sp. nov., isolated from sediment.</title>
        <authorList>
            <person name="Zhou L.Y."/>
            <person name="Du Z.J."/>
        </authorList>
    </citation>
    <scope>NUCLEOTIDE SEQUENCE [LARGE SCALE GENOMIC DNA]</scope>
    <source>
        <strain evidence="2 3">JDX10</strain>
    </source>
</reference>
<organism evidence="2 3">
    <name type="scientific">Tessaracoccus antarcticus</name>
    <dbReference type="NCBI Taxonomy" id="2479848"/>
    <lineage>
        <taxon>Bacteria</taxon>
        <taxon>Bacillati</taxon>
        <taxon>Actinomycetota</taxon>
        <taxon>Actinomycetes</taxon>
        <taxon>Propionibacteriales</taxon>
        <taxon>Propionibacteriaceae</taxon>
        <taxon>Tessaracoccus</taxon>
    </lineage>
</organism>
<dbReference type="AlphaFoldDB" id="A0A3M0G9G3"/>